<dbReference type="RefSeq" id="WP_147375962.1">
    <property type="nucleotide sequence ID" value="NZ_CANNEC010000003.1"/>
</dbReference>
<protein>
    <submittedName>
        <fullName evidence="1">Uncharacterized protein</fullName>
    </submittedName>
</protein>
<accession>A0A419XAV8</accession>
<evidence type="ECO:0000313" key="2">
    <source>
        <dbReference type="Proteomes" id="UP000284531"/>
    </source>
</evidence>
<name>A0A419XAV8_9BACT</name>
<dbReference type="EMBL" id="RAPQ01000008">
    <property type="protein sequence ID" value="RKE04888.1"/>
    <property type="molecule type" value="Genomic_DNA"/>
</dbReference>
<keyword evidence="2" id="KW-1185">Reference proteome</keyword>
<dbReference type="OrthoDB" id="1116171at2"/>
<organism evidence="1 2">
    <name type="scientific">Marinifilum flexuosum</name>
    <dbReference type="NCBI Taxonomy" id="1117708"/>
    <lineage>
        <taxon>Bacteria</taxon>
        <taxon>Pseudomonadati</taxon>
        <taxon>Bacteroidota</taxon>
        <taxon>Bacteroidia</taxon>
        <taxon>Marinilabiliales</taxon>
        <taxon>Marinifilaceae</taxon>
    </lineage>
</organism>
<evidence type="ECO:0000313" key="1">
    <source>
        <dbReference type="EMBL" id="RKE04888.1"/>
    </source>
</evidence>
<dbReference type="Proteomes" id="UP000284531">
    <property type="component" value="Unassembled WGS sequence"/>
</dbReference>
<proteinExistence type="predicted"/>
<dbReference type="PROSITE" id="PS51257">
    <property type="entry name" value="PROKAR_LIPOPROTEIN"/>
    <property type="match status" value="1"/>
</dbReference>
<gene>
    <name evidence="1" type="ORF">BXY64_1919</name>
</gene>
<comment type="caution">
    <text evidence="1">The sequence shown here is derived from an EMBL/GenBank/DDBJ whole genome shotgun (WGS) entry which is preliminary data.</text>
</comment>
<sequence length="253" mass="29654">MNIKKSCQYLSIALLFMGMISCSENDKHTGFIDPNEELLVGLSEVEGYDHTYNYDFNILKERESVDYYIPVSIGQALNRIPAEMRNKINLISTSELPFDVNTQKANIVTSWNDKNQLVFQIQISYLENAESYATNFKDFFTISVTQYPNNPFDEMSEKELETLKEDLGKRRYQNLKLTDTDTLYYLPKSDDNMWPRMFDYYKYVEADKRIYKESTGSYQYYAWYNGLIYKIGFNMDISTVDAEALVRKIILAS</sequence>
<dbReference type="AlphaFoldDB" id="A0A419XAV8"/>
<reference evidence="1 2" key="1">
    <citation type="submission" date="2018-09" db="EMBL/GenBank/DDBJ databases">
        <title>Genomic Encyclopedia of Archaeal and Bacterial Type Strains, Phase II (KMG-II): from individual species to whole genera.</title>
        <authorList>
            <person name="Goeker M."/>
        </authorList>
    </citation>
    <scope>NUCLEOTIDE SEQUENCE [LARGE SCALE GENOMIC DNA]</scope>
    <source>
        <strain evidence="1 2">DSM 21950</strain>
    </source>
</reference>